<evidence type="ECO:0000313" key="6">
    <source>
        <dbReference type="EMBL" id="OHB01936.1"/>
    </source>
</evidence>
<dbReference type="InterPro" id="IPR011129">
    <property type="entry name" value="CSD"/>
</dbReference>
<dbReference type="InterPro" id="IPR012156">
    <property type="entry name" value="Cold_shock_CspA"/>
</dbReference>
<dbReference type="AlphaFoldDB" id="A0A1G2TXA8"/>
<keyword evidence="2" id="KW-0963">Cytoplasm</keyword>
<dbReference type="InterPro" id="IPR019844">
    <property type="entry name" value="CSD_CS"/>
</dbReference>
<dbReference type="InterPro" id="IPR050181">
    <property type="entry name" value="Cold_shock_domain"/>
</dbReference>
<dbReference type="InterPro" id="IPR012340">
    <property type="entry name" value="NA-bd_OB-fold"/>
</dbReference>
<comment type="caution">
    <text evidence="6">The sequence shown here is derived from an EMBL/GenBank/DDBJ whole genome shotgun (WGS) entry which is preliminary data.</text>
</comment>
<dbReference type="SMART" id="SM00357">
    <property type="entry name" value="CSP"/>
    <property type="match status" value="1"/>
</dbReference>
<dbReference type="PRINTS" id="PR00050">
    <property type="entry name" value="COLDSHOCK"/>
</dbReference>
<dbReference type="PIRSF" id="PIRSF002599">
    <property type="entry name" value="Cold_shock_A"/>
    <property type="match status" value="1"/>
</dbReference>
<evidence type="ECO:0000259" key="5">
    <source>
        <dbReference type="PROSITE" id="PS51857"/>
    </source>
</evidence>
<name>A0A1G2TXA8_9BACT</name>
<reference evidence="6 7" key="1">
    <citation type="journal article" date="2016" name="Nat. Commun.">
        <title>Thousands of microbial genomes shed light on interconnected biogeochemical processes in an aquifer system.</title>
        <authorList>
            <person name="Anantharaman K."/>
            <person name="Brown C.T."/>
            <person name="Hug L.A."/>
            <person name="Sharon I."/>
            <person name="Castelle C.J."/>
            <person name="Probst A.J."/>
            <person name="Thomas B.C."/>
            <person name="Singh A."/>
            <person name="Wilkins M.J."/>
            <person name="Karaoz U."/>
            <person name="Brodie E.L."/>
            <person name="Williams K.H."/>
            <person name="Hubbard S.S."/>
            <person name="Banfield J.F."/>
        </authorList>
    </citation>
    <scope>NUCLEOTIDE SEQUENCE [LARGE SCALE GENOMIC DNA]</scope>
</reference>
<evidence type="ECO:0000256" key="2">
    <source>
        <dbReference type="ARBA" id="ARBA00022490"/>
    </source>
</evidence>
<dbReference type="EMBL" id="MHWB01000009">
    <property type="protein sequence ID" value="OHB01936.1"/>
    <property type="molecule type" value="Genomic_DNA"/>
</dbReference>
<dbReference type="PROSITE" id="PS51857">
    <property type="entry name" value="CSD_2"/>
    <property type="match status" value="1"/>
</dbReference>
<dbReference type="Gene3D" id="2.40.50.140">
    <property type="entry name" value="Nucleic acid-binding proteins"/>
    <property type="match status" value="1"/>
</dbReference>
<dbReference type="GO" id="GO:0005737">
    <property type="term" value="C:cytoplasm"/>
    <property type="evidence" value="ECO:0007669"/>
    <property type="project" value="UniProtKB-SubCell"/>
</dbReference>
<dbReference type="PROSITE" id="PS00352">
    <property type="entry name" value="CSD_1"/>
    <property type="match status" value="1"/>
</dbReference>
<feature type="domain" description="CSD" evidence="5">
    <location>
        <begin position="1"/>
        <end position="68"/>
    </location>
</feature>
<sequence length="69" mass="7214">MTGTIKKPMEGKTFGFISPQGGEKDVFFHQSALVGVTLEELEEGDAVTFDITPGEEGGKGPSATNVARA</sequence>
<feature type="region of interest" description="Disordered" evidence="4">
    <location>
        <begin position="50"/>
        <end position="69"/>
    </location>
</feature>
<dbReference type="GO" id="GO:0003676">
    <property type="term" value="F:nucleic acid binding"/>
    <property type="evidence" value="ECO:0007669"/>
    <property type="project" value="InterPro"/>
</dbReference>
<organism evidence="6 7">
    <name type="scientific">Candidatus Zambryskibacteria bacterium RIFCSPLOWO2_01_FULL_39_39</name>
    <dbReference type="NCBI Taxonomy" id="1802758"/>
    <lineage>
        <taxon>Bacteria</taxon>
        <taxon>Candidatus Zambryskiibacteriota</taxon>
    </lineage>
</organism>
<evidence type="ECO:0000256" key="4">
    <source>
        <dbReference type="SAM" id="MobiDB-lite"/>
    </source>
</evidence>
<comment type="subcellular location">
    <subcellularLocation>
        <location evidence="1 3">Cytoplasm</location>
    </subcellularLocation>
</comment>
<evidence type="ECO:0000256" key="3">
    <source>
        <dbReference type="RuleBase" id="RU000408"/>
    </source>
</evidence>
<dbReference type="PANTHER" id="PTHR11544">
    <property type="entry name" value="COLD SHOCK DOMAIN CONTAINING PROTEINS"/>
    <property type="match status" value="1"/>
</dbReference>
<evidence type="ECO:0000313" key="7">
    <source>
        <dbReference type="Proteomes" id="UP000177707"/>
    </source>
</evidence>
<dbReference type="InterPro" id="IPR002059">
    <property type="entry name" value="CSP_DNA-bd"/>
</dbReference>
<dbReference type="STRING" id="1802758.A3A96_00650"/>
<dbReference type="CDD" id="cd04458">
    <property type="entry name" value="CSP_CDS"/>
    <property type="match status" value="1"/>
</dbReference>
<dbReference type="Proteomes" id="UP000177707">
    <property type="component" value="Unassembled WGS sequence"/>
</dbReference>
<protein>
    <recommendedName>
        <fullName evidence="5">CSD domain-containing protein</fullName>
    </recommendedName>
</protein>
<dbReference type="Pfam" id="PF00313">
    <property type="entry name" value="CSD"/>
    <property type="match status" value="1"/>
</dbReference>
<gene>
    <name evidence="6" type="ORF">A3A96_00650</name>
</gene>
<proteinExistence type="predicted"/>
<dbReference type="SUPFAM" id="SSF50249">
    <property type="entry name" value="Nucleic acid-binding proteins"/>
    <property type="match status" value="1"/>
</dbReference>
<accession>A0A1G2TXA8</accession>
<evidence type="ECO:0000256" key="1">
    <source>
        <dbReference type="ARBA" id="ARBA00004496"/>
    </source>
</evidence>